<feature type="region of interest" description="Disordered" evidence="2">
    <location>
        <begin position="204"/>
        <end position="242"/>
    </location>
</feature>
<evidence type="ECO:0000313" key="3">
    <source>
        <dbReference type="EMBL" id="KAJ7046822.1"/>
    </source>
</evidence>
<organism evidence="3 4">
    <name type="scientific">Mycena alexandri</name>
    <dbReference type="NCBI Taxonomy" id="1745969"/>
    <lineage>
        <taxon>Eukaryota</taxon>
        <taxon>Fungi</taxon>
        <taxon>Dikarya</taxon>
        <taxon>Basidiomycota</taxon>
        <taxon>Agaricomycotina</taxon>
        <taxon>Agaricomycetes</taxon>
        <taxon>Agaricomycetidae</taxon>
        <taxon>Agaricales</taxon>
        <taxon>Marasmiineae</taxon>
        <taxon>Mycenaceae</taxon>
        <taxon>Mycena</taxon>
    </lineage>
</organism>
<feature type="compositionally biased region" description="Pro residues" evidence="2">
    <location>
        <begin position="230"/>
        <end position="240"/>
    </location>
</feature>
<evidence type="ECO:0000256" key="2">
    <source>
        <dbReference type="SAM" id="MobiDB-lite"/>
    </source>
</evidence>
<dbReference type="PANTHER" id="PTHR13621:SF2">
    <property type="entry name" value="PROLINE-RICH PROTEIN PRCC"/>
    <property type="match status" value="1"/>
</dbReference>
<dbReference type="GO" id="GO:0005634">
    <property type="term" value="C:nucleus"/>
    <property type="evidence" value="ECO:0007669"/>
    <property type="project" value="TreeGrafter"/>
</dbReference>
<dbReference type="Proteomes" id="UP001218188">
    <property type="component" value="Unassembled WGS sequence"/>
</dbReference>
<reference evidence="3" key="1">
    <citation type="submission" date="2023-03" db="EMBL/GenBank/DDBJ databases">
        <title>Massive genome expansion in bonnet fungi (Mycena s.s.) driven by repeated elements and novel gene families across ecological guilds.</title>
        <authorList>
            <consortium name="Lawrence Berkeley National Laboratory"/>
            <person name="Harder C.B."/>
            <person name="Miyauchi S."/>
            <person name="Viragh M."/>
            <person name="Kuo A."/>
            <person name="Thoen E."/>
            <person name="Andreopoulos B."/>
            <person name="Lu D."/>
            <person name="Skrede I."/>
            <person name="Drula E."/>
            <person name="Henrissat B."/>
            <person name="Morin E."/>
            <person name="Kohler A."/>
            <person name="Barry K."/>
            <person name="LaButti K."/>
            <person name="Morin E."/>
            <person name="Salamov A."/>
            <person name="Lipzen A."/>
            <person name="Mereny Z."/>
            <person name="Hegedus B."/>
            <person name="Baldrian P."/>
            <person name="Stursova M."/>
            <person name="Weitz H."/>
            <person name="Taylor A."/>
            <person name="Grigoriev I.V."/>
            <person name="Nagy L.G."/>
            <person name="Martin F."/>
            <person name="Kauserud H."/>
        </authorList>
    </citation>
    <scope>NUCLEOTIDE SEQUENCE</scope>
    <source>
        <strain evidence="3">CBHHK200</strain>
    </source>
</reference>
<feature type="compositionally biased region" description="Low complexity" evidence="2">
    <location>
        <begin position="204"/>
        <end position="229"/>
    </location>
</feature>
<protein>
    <submittedName>
        <fullName evidence="3">Mitotic checkpoint regulator, MAD2B-interacting-domain-containing protein</fullName>
    </submittedName>
</protein>
<feature type="region of interest" description="Disordered" evidence="2">
    <location>
        <begin position="311"/>
        <end position="341"/>
    </location>
</feature>
<comment type="caution">
    <text evidence="3">The sequence shown here is derived from an EMBL/GenBank/DDBJ whole genome shotgun (WGS) entry which is preliminary data.</text>
</comment>
<keyword evidence="4" id="KW-1185">Reference proteome</keyword>
<gene>
    <name evidence="3" type="ORF">C8F04DRAFT_1061836</name>
</gene>
<feature type="compositionally biased region" description="Low complexity" evidence="2">
    <location>
        <begin position="21"/>
        <end position="36"/>
    </location>
</feature>
<evidence type="ECO:0000256" key="1">
    <source>
        <dbReference type="SAM" id="Coils"/>
    </source>
</evidence>
<dbReference type="AlphaFoldDB" id="A0AAD6XEA1"/>
<dbReference type="Pfam" id="PF10253">
    <property type="entry name" value="PRCC"/>
    <property type="match status" value="1"/>
</dbReference>
<dbReference type="InterPro" id="IPR018800">
    <property type="entry name" value="PRCC"/>
</dbReference>
<evidence type="ECO:0000313" key="4">
    <source>
        <dbReference type="Proteomes" id="UP001218188"/>
    </source>
</evidence>
<proteinExistence type="predicted"/>
<feature type="region of interest" description="Disordered" evidence="2">
    <location>
        <begin position="1"/>
        <end position="164"/>
    </location>
</feature>
<dbReference type="EMBL" id="JARJCM010000002">
    <property type="protein sequence ID" value="KAJ7046822.1"/>
    <property type="molecule type" value="Genomic_DNA"/>
</dbReference>
<sequence>MNLGLGDYGSDSENGGDSDNDAPPAAPLPSKASKPLTSKMALPPPKQKRGPKKVTIGLPTLNPVDDDGDDLAEERPAAKKPRLEAGAGKSSLLSMLPAPKQKNPVLPPPERVLGGGNGPGLVFNAPRPAATAQSTAAAEDEEQSQDAEPLTEPSTSFSFRPPSLAKGRVNISLEEGAVKAPPRTTTKVSAAPAVDFFSLGKPTSVTSRSVASSSTASLPTLSSAPVIPQFEPPEPTPTDPYPGYYTLPSGAWAAYDPEYYSKFTKKWQAEYNAHVRALEKGQIKGFEGLDTAAVEEVDAMKEMEKAKLEMQERQSRKAVTRGADGAPAAPNIKLTASKQSGIARSRHQLATMLHEAYANREALEERIAEGRRNRKEAGNKYGF</sequence>
<feature type="compositionally biased region" description="Basic and acidic residues" evidence="2">
    <location>
        <begin position="73"/>
        <end position="83"/>
    </location>
</feature>
<accession>A0AAD6XEA1</accession>
<dbReference type="PANTHER" id="PTHR13621">
    <property type="entry name" value="PROLINE-RICH PROTEIN PRCC"/>
    <property type="match status" value="1"/>
</dbReference>
<keyword evidence="1" id="KW-0175">Coiled coil</keyword>
<name>A0AAD6XEA1_9AGAR</name>
<feature type="coiled-coil region" evidence="1">
    <location>
        <begin position="353"/>
        <end position="380"/>
    </location>
</feature>